<comment type="similarity">
    <text evidence="1">Belongs to the sulfatase family.</text>
</comment>
<organism evidence="6">
    <name type="scientific">marine metagenome</name>
    <dbReference type="NCBI Taxonomy" id="408172"/>
    <lineage>
        <taxon>unclassified sequences</taxon>
        <taxon>metagenomes</taxon>
        <taxon>ecological metagenomes</taxon>
    </lineage>
</organism>
<dbReference type="AlphaFoldDB" id="A0A382Q3D9"/>
<evidence type="ECO:0000256" key="2">
    <source>
        <dbReference type="ARBA" id="ARBA00022723"/>
    </source>
</evidence>
<keyword evidence="3" id="KW-0378">Hydrolase</keyword>
<dbReference type="InterPro" id="IPR000917">
    <property type="entry name" value="Sulfatase_N"/>
</dbReference>
<evidence type="ECO:0000259" key="5">
    <source>
        <dbReference type="Pfam" id="PF00884"/>
    </source>
</evidence>
<keyword evidence="4" id="KW-0106">Calcium</keyword>
<evidence type="ECO:0000256" key="1">
    <source>
        <dbReference type="ARBA" id="ARBA00008779"/>
    </source>
</evidence>
<reference evidence="6" key="1">
    <citation type="submission" date="2018-05" db="EMBL/GenBank/DDBJ databases">
        <authorList>
            <person name="Lanie J.A."/>
            <person name="Ng W.-L."/>
            <person name="Kazmierczak K.M."/>
            <person name="Andrzejewski T.M."/>
            <person name="Davidsen T.M."/>
            <person name="Wayne K.J."/>
            <person name="Tettelin H."/>
            <person name="Glass J.I."/>
            <person name="Rusch D."/>
            <person name="Podicherti R."/>
            <person name="Tsui H.-C.T."/>
            <person name="Winkler M.E."/>
        </authorList>
    </citation>
    <scope>NUCLEOTIDE SEQUENCE</scope>
</reference>
<dbReference type="Pfam" id="PF00884">
    <property type="entry name" value="Sulfatase"/>
    <property type="match status" value="1"/>
</dbReference>
<evidence type="ECO:0000256" key="3">
    <source>
        <dbReference type="ARBA" id="ARBA00022801"/>
    </source>
</evidence>
<dbReference type="PROSITE" id="PS00149">
    <property type="entry name" value="SULFATASE_2"/>
    <property type="match status" value="1"/>
</dbReference>
<dbReference type="GO" id="GO:0046872">
    <property type="term" value="F:metal ion binding"/>
    <property type="evidence" value="ECO:0007669"/>
    <property type="project" value="UniProtKB-KW"/>
</dbReference>
<evidence type="ECO:0000313" key="6">
    <source>
        <dbReference type="EMBL" id="SVC80069.1"/>
    </source>
</evidence>
<dbReference type="InterPro" id="IPR050738">
    <property type="entry name" value="Sulfatase"/>
</dbReference>
<feature type="domain" description="Sulfatase N-terminal" evidence="5">
    <location>
        <begin position="21"/>
        <end position="327"/>
    </location>
</feature>
<name>A0A382Q3D9_9ZZZZ</name>
<dbReference type="PANTHER" id="PTHR42693">
    <property type="entry name" value="ARYLSULFATASE FAMILY MEMBER"/>
    <property type="match status" value="1"/>
</dbReference>
<feature type="non-terminal residue" evidence="6">
    <location>
        <position position="1"/>
    </location>
</feature>
<feature type="non-terminal residue" evidence="6">
    <location>
        <position position="336"/>
    </location>
</feature>
<dbReference type="PANTHER" id="PTHR42693:SF53">
    <property type="entry name" value="ENDO-4-O-SULFATASE"/>
    <property type="match status" value="1"/>
</dbReference>
<sequence length="336" mass="37760">LLGVTGTLALLGTDAKAAPRPNLLLIVSDDLGFSDLGCFGGEIETPHLDKLARNGVRFTQFYNTGRCCPSRTAMLSGRYPHAVGLGHMTKDIGRLGYSGRISKDASTIAQVLQTSGYRSFLSGKWHLGTEDPTKHGFEEFYGTLVSAKRFWDPDHFLRLPKDRKHRSYEAGHFHGTDALGDHALDFLKLARKTPENPWFLYLAFNAPHFPLHAYEKDIEKYAERYQVGWDKIRKERLARMKKLGLVAKGTKLTPRSTWWNYGETETGTNPAWDSLPADRQTDLARRMAIYAAMIDQMDRNVGRVVSDLKKAGELADTFILFTSDNGACAEWDPRGF</sequence>
<dbReference type="Gene3D" id="3.40.720.10">
    <property type="entry name" value="Alkaline Phosphatase, subunit A"/>
    <property type="match status" value="1"/>
</dbReference>
<dbReference type="SUPFAM" id="SSF53649">
    <property type="entry name" value="Alkaline phosphatase-like"/>
    <property type="match status" value="1"/>
</dbReference>
<dbReference type="InterPro" id="IPR017850">
    <property type="entry name" value="Alkaline_phosphatase_core_sf"/>
</dbReference>
<protein>
    <recommendedName>
        <fullName evidence="5">Sulfatase N-terminal domain-containing protein</fullName>
    </recommendedName>
</protein>
<dbReference type="EMBL" id="UINC01111681">
    <property type="protein sequence ID" value="SVC80069.1"/>
    <property type="molecule type" value="Genomic_DNA"/>
</dbReference>
<evidence type="ECO:0000256" key="4">
    <source>
        <dbReference type="ARBA" id="ARBA00022837"/>
    </source>
</evidence>
<proteinExistence type="inferred from homology"/>
<keyword evidence="2" id="KW-0479">Metal-binding</keyword>
<dbReference type="GO" id="GO:0004065">
    <property type="term" value="F:arylsulfatase activity"/>
    <property type="evidence" value="ECO:0007669"/>
    <property type="project" value="TreeGrafter"/>
</dbReference>
<dbReference type="InterPro" id="IPR024607">
    <property type="entry name" value="Sulfatase_CS"/>
</dbReference>
<gene>
    <name evidence="6" type="ORF">METZ01_LOCUS332923</name>
</gene>
<accession>A0A382Q3D9</accession>